<dbReference type="EC" id="2.4.-.-" evidence="2"/>
<comment type="caution">
    <text evidence="2">The sequence shown here is derived from an EMBL/GenBank/DDBJ whole genome shotgun (WGS) entry which is preliminary data.</text>
</comment>
<evidence type="ECO:0000313" key="2">
    <source>
        <dbReference type="EMBL" id="MFB9054526.1"/>
    </source>
</evidence>
<dbReference type="CDD" id="cd03801">
    <property type="entry name" value="GT4_PimA-like"/>
    <property type="match status" value="1"/>
</dbReference>
<dbReference type="Pfam" id="PF00534">
    <property type="entry name" value="Glycos_transf_1"/>
    <property type="match status" value="1"/>
</dbReference>
<accession>A0ABV5F4Z8</accession>
<dbReference type="PANTHER" id="PTHR45947:SF3">
    <property type="entry name" value="SULFOQUINOVOSYL TRANSFERASE SQD2"/>
    <property type="match status" value="1"/>
</dbReference>
<sequence length="384" mass="44001">MEKKKILIFIDWFLPGYNAGGQIPSVANIIKYNKDLYDFHVITSDTDLGAKSSYPDIESDKWIKKYGATIYYADLETLSAKKMKSLIHFVSPDLVYFNSLFSIKFTLIPLVISKYHLKIKEIVLAPRGMLGTGALQLKAFKKRSFISLTKSLGLFNDVIWHASSEIEKKEIESNFKELKEVRVALDIPNVPSELNLLQKIEKEKDSLKVFFISRISPKKNLLFAIKILSKIKPLYDITFTIIGPVEDKLYWKSCELEISKLPKNIKVEYLGVLESHKINQYLTFNQHVFLFPTFSENFGHVIAESMFSGCPVILSDNTPWRNLENSNAGWDFSLNEEGKFVEKIEYFASITQEDFNIFAKGAFAFGKEFCLNPSVLGANRMLFE</sequence>
<keyword evidence="2" id="KW-0328">Glycosyltransferase</keyword>
<dbReference type="InterPro" id="IPR001296">
    <property type="entry name" value="Glyco_trans_1"/>
</dbReference>
<name>A0ABV5F4Z8_9FLAO</name>
<organism evidence="2 3">
    <name type="scientific">Formosa undariae</name>
    <dbReference type="NCBI Taxonomy" id="1325436"/>
    <lineage>
        <taxon>Bacteria</taxon>
        <taxon>Pseudomonadati</taxon>
        <taxon>Bacteroidota</taxon>
        <taxon>Flavobacteriia</taxon>
        <taxon>Flavobacteriales</taxon>
        <taxon>Flavobacteriaceae</taxon>
        <taxon>Formosa</taxon>
    </lineage>
</organism>
<keyword evidence="2" id="KW-0808">Transferase</keyword>
<dbReference type="GO" id="GO:0016757">
    <property type="term" value="F:glycosyltransferase activity"/>
    <property type="evidence" value="ECO:0007669"/>
    <property type="project" value="UniProtKB-KW"/>
</dbReference>
<dbReference type="InterPro" id="IPR050194">
    <property type="entry name" value="Glycosyltransferase_grp1"/>
</dbReference>
<dbReference type="PANTHER" id="PTHR45947">
    <property type="entry name" value="SULFOQUINOVOSYL TRANSFERASE SQD2"/>
    <property type="match status" value="1"/>
</dbReference>
<evidence type="ECO:0000313" key="3">
    <source>
        <dbReference type="Proteomes" id="UP001589605"/>
    </source>
</evidence>
<keyword evidence="3" id="KW-1185">Reference proteome</keyword>
<gene>
    <name evidence="2" type="ORF">ACFFVB_15660</name>
</gene>
<dbReference type="RefSeq" id="WP_382384165.1">
    <property type="nucleotide sequence ID" value="NZ_JBHMEZ010000013.1"/>
</dbReference>
<protein>
    <submittedName>
        <fullName evidence="2">Glycosyltransferase family 4 protein</fullName>
        <ecNumber evidence="2">2.4.-.-</ecNumber>
    </submittedName>
</protein>
<feature type="domain" description="Glycosyl transferase family 1" evidence="1">
    <location>
        <begin position="198"/>
        <end position="348"/>
    </location>
</feature>
<proteinExistence type="predicted"/>
<dbReference type="EMBL" id="JBHMEZ010000013">
    <property type="protein sequence ID" value="MFB9054526.1"/>
    <property type="molecule type" value="Genomic_DNA"/>
</dbReference>
<dbReference type="Proteomes" id="UP001589605">
    <property type="component" value="Unassembled WGS sequence"/>
</dbReference>
<evidence type="ECO:0000259" key="1">
    <source>
        <dbReference type="Pfam" id="PF00534"/>
    </source>
</evidence>
<dbReference type="SUPFAM" id="SSF53756">
    <property type="entry name" value="UDP-Glycosyltransferase/glycogen phosphorylase"/>
    <property type="match status" value="1"/>
</dbReference>
<dbReference type="Gene3D" id="3.40.50.2000">
    <property type="entry name" value="Glycogen Phosphorylase B"/>
    <property type="match status" value="2"/>
</dbReference>
<reference evidence="2 3" key="1">
    <citation type="submission" date="2024-09" db="EMBL/GenBank/DDBJ databases">
        <authorList>
            <person name="Sun Q."/>
            <person name="Mori K."/>
        </authorList>
    </citation>
    <scope>NUCLEOTIDE SEQUENCE [LARGE SCALE GENOMIC DNA]</scope>
    <source>
        <strain evidence="2 3">CECT 8286</strain>
    </source>
</reference>